<reference evidence="1" key="1">
    <citation type="journal article" date="2013" name="BMC Genomics">
        <title>Unscrambling butterfly oogenesis.</title>
        <authorList>
            <person name="Carter J.M."/>
            <person name="Baker S.C."/>
            <person name="Pink R."/>
            <person name="Carter D.R."/>
            <person name="Collins A."/>
            <person name="Tomlin J."/>
            <person name="Gibbs M."/>
            <person name="Breuker C.J."/>
        </authorList>
    </citation>
    <scope>NUCLEOTIDE SEQUENCE</scope>
    <source>
        <tissue evidence="1">Ovary</tissue>
    </source>
</reference>
<proteinExistence type="predicted"/>
<protein>
    <submittedName>
        <fullName evidence="1">Uncharacterized protein</fullName>
    </submittedName>
</protein>
<accession>S4PSX9</accession>
<sequence>MTWTRQFVYHFSTISRLMSSSGAARQAHSFCTRVALGTRSRNVIHAFASSVHPRTGNYEMRISRSRNASIINYP</sequence>
<organism evidence="1">
    <name type="scientific">Pararge aegeria</name>
    <name type="common">speckled wood butterfly</name>
    <dbReference type="NCBI Taxonomy" id="116150"/>
    <lineage>
        <taxon>Eukaryota</taxon>
        <taxon>Metazoa</taxon>
        <taxon>Ecdysozoa</taxon>
        <taxon>Arthropoda</taxon>
        <taxon>Hexapoda</taxon>
        <taxon>Insecta</taxon>
        <taxon>Pterygota</taxon>
        <taxon>Neoptera</taxon>
        <taxon>Endopterygota</taxon>
        <taxon>Lepidoptera</taxon>
        <taxon>Glossata</taxon>
        <taxon>Ditrysia</taxon>
        <taxon>Papilionoidea</taxon>
        <taxon>Nymphalidae</taxon>
        <taxon>Satyrinae</taxon>
        <taxon>Satyrini</taxon>
        <taxon>Parargina</taxon>
        <taxon>Pararge</taxon>
    </lineage>
</organism>
<dbReference type="EMBL" id="GAIX01013008">
    <property type="protein sequence ID" value="JAA79552.1"/>
    <property type="molecule type" value="Transcribed_RNA"/>
</dbReference>
<evidence type="ECO:0000313" key="1">
    <source>
        <dbReference type="EMBL" id="JAA79552.1"/>
    </source>
</evidence>
<name>S4PSX9_9NEOP</name>
<dbReference type="AlphaFoldDB" id="S4PSX9"/>
<reference evidence="1" key="2">
    <citation type="submission" date="2013-05" db="EMBL/GenBank/DDBJ databases">
        <authorList>
            <person name="Carter J.-M."/>
            <person name="Baker S.C."/>
            <person name="Pink R."/>
            <person name="Carter D.R.F."/>
            <person name="Collins A."/>
            <person name="Tomlin J."/>
            <person name="Gibbs M."/>
            <person name="Breuker C.J."/>
        </authorList>
    </citation>
    <scope>NUCLEOTIDE SEQUENCE</scope>
    <source>
        <tissue evidence="1">Ovary</tissue>
    </source>
</reference>